<dbReference type="AlphaFoldDB" id="A0A0D7AU55"/>
<accession>A0A0D7AU55</accession>
<proteinExistence type="predicted"/>
<reference evidence="1 2" key="1">
    <citation type="journal article" date="2015" name="Fungal Genet. Biol.">
        <title>Evolution of novel wood decay mechanisms in Agaricales revealed by the genome sequences of Fistulina hepatica and Cylindrobasidium torrendii.</title>
        <authorList>
            <person name="Floudas D."/>
            <person name="Held B.W."/>
            <person name="Riley R."/>
            <person name="Nagy L.G."/>
            <person name="Koehler G."/>
            <person name="Ransdell A.S."/>
            <person name="Younus H."/>
            <person name="Chow J."/>
            <person name="Chiniquy J."/>
            <person name="Lipzen A."/>
            <person name="Tritt A."/>
            <person name="Sun H."/>
            <person name="Haridas S."/>
            <person name="LaButti K."/>
            <person name="Ohm R.A."/>
            <person name="Kues U."/>
            <person name="Blanchette R.A."/>
            <person name="Grigoriev I.V."/>
            <person name="Minto R.E."/>
            <person name="Hibbett D.S."/>
        </authorList>
    </citation>
    <scope>NUCLEOTIDE SEQUENCE [LARGE SCALE GENOMIC DNA]</scope>
    <source>
        <strain evidence="1 2">FP15055 ss-10</strain>
    </source>
</reference>
<keyword evidence="2" id="KW-1185">Reference proteome</keyword>
<organism evidence="1 2">
    <name type="scientific">Cylindrobasidium torrendii FP15055 ss-10</name>
    <dbReference type="NCBI Taxonomy" id="1314674"/>
    <lineage>
        <taxon>Eukaryota</taxon>
        <taxon>Fungi</taxon>
        <taxon>Dikarya</taxon>
        <taxon>Basidiomycota</taxon>
        <taxon>Agaricomycotina</taxon>
        <taxon>Agaricomycetes</taxon>
        <taxon>Agaricomycetidae</taxon>
        <taxon>Agaricales</taxon>
        <taxon>Marasmiineae</taxon>
        <taxon>Physalacriaceae</taxon>
        <taxon>Cylindrobasidium</taxon>
    </lineage>
</organism>
<protein>
    <submittedName>
        <fullName evidence="1">Uncharacterized protein</fullName>
    </submittedName>
</protein>
<dbReference type="EMBL" id="KN880852">
    <property type="protein sequence ID" value="KIY61903.1"/>
    <property type="molecule type" value="Genomic_DNA"/>
</dbReference>
<dbReference type="Proteomes" id="UP000054007">
    <property type="component" value="Unassembled WGS sequence"/>
</dbReference>
<evidence type="ECO:0000313" key="1">
    <source>
        <dbReference type="EMBL" id="KIY61903.1"/>
    </source>
</evidence>
<evidence type="ECO:0000313" key="2">
    <source>
        <dbReference type="Proteomes" id="UP000054007"/>
    </source>
</evidence>
<name>A0A0D7AU55_9AGAR</name>
<sequence length="188" mass="21566">MDQDIYVTLLWHARVVILKNTRTALSNPLADLQLQAGILRIFLRPWKRSCAGGSPSVGAWRQFVESARKDWSLESGERNRWGAKVWWRCFKVDELNGNAVTSTGRTYRARCARFLGFNSRCPRMYYPISTDVDKTPITLTSWVYQESTCLGLEISKLAIPYMSLQLKGANLFDVLVSHRRLLRSIQPP</sequence>
<gene>
    <name evidence="1" type="ORF">CYLTODRAFT_415110</name>
</gene>